<name>A0A5B0GN25_9BURK</name>
<organism evidence="2 3">
    <name type="scientific">Paraburkholderia panacisoli</name>
    <dbReference type="NCBI Taxonomy" id="2603818"/>
    <lineage>
        <taxon>Bacteria</taxon>
        <taxon>Pseudomonadati</taxon>
        <taxon>Pseudomonadota</taxon>
        <taxon>Betaproteobacteria</taxon>
        <taxon>Burkholderiales</taxon>
        <taxon>Burkholderiaceae</taxon>
        <taxon>Paraburkholderia</taxon>
    </lineage>
</organism>
<gene>
    <name evidence="2" type="ORF">FVF58_33285</name>
</gene>
<sequence length="180" mass="20417">MNRLIKLRLASLLIAIGVIHVHAEPARINRGHDPFFQISKAIAACPAPLGPLETEKEWLDDSHYRIERGNSCWIEGRCRLPNAYLYDAEIADAVQRRLANLNVATHWREQSTLWLTLQRRFIYVEGCVAPGFDKHTFLTELAKTADVERVIDNTTTDPHAARLPYRTLADPDKPVLDPGN</sequence>
<evidence type="ECO:0008006" key="4">
    <source>
        <dbReference type="Google" id="ProtNLM"/>
    </source>
</evidence>
<reference evidence="2 3" key="1">
    <citation type="submission" date="2019-08" db="EMBL/GenBank/DDBJ databases">
        <title>Paraburkholderia sp. DCY113.</title>
        <authorList>
            <person name="Kang J."/>
        </authorList>
    </citation>
    <scope>NUCLEOTIDE SEQUENCE [LARGE SCALE GENOMIC DNA]</scope>
    <source>
        <strain evidence="2 3">DCY113</strain>
    </source>
</reference>
<evidence type="ECO:0000313" key="2">
    <source>
        <dbReference type="EMBL" id="KAA1004235.1"/>
    </source>
</evidence>
<evidence type="ECO:0000313" key="3">
    <source>
        <dbReference type="Proteomes" id="UP000325273"/>
    </source>
</evidence>
<feature type="signal peptide" evidence="1">
    <location>
        <begin position="1"/>
        <end position="23"/>
    </location>
</feature>
<dbReference type="AlphaFoldDB" id="A0A5B0GN25"/>
<evidence type="ECO:0000256" key="1">
    <source>
        <dbReference type="SAM" id="SignalP"/>
    </source>
</evidence>
<dbReference type="EMBL" id="VTUZ01000029">
    <property type="protein sequence ID" value="KAA1004235.1"/>
    <property type="molecule type" value="Genomic_DNA"/>
</dbReference>
<feature type="chain" id="PRO_5022889791" description="BON domain-containing protein" evidence="1">
    <location>
        <begin position="24"/>
        <end position="180"/>
    </location>
</feature>
<dbReference type="RefSeq" id="WP_149673994.1">
    <property type="nucleotide sequence ID" value="NZ_VTUZ01000029.1"/>
</dbReference>
<dbReference type="Proteomes" id="UP000325273">
    <property type="component" value="Unassembled WGS sequence"/>
</dbReference>
<keyword evidence="3" id="KW-1185">Reference proteome</keyword>
<proteinExistence type="predicted"/>
<protein>
    <recommendedName>
        <fullName evidence="4">BON domain-containing protein</fullName>
    </recommendedName>
</protein>
<comment type="caution">
    <text evidence="2">The sequence shown here is derived from an EMBL/GenBank/DDBJ whole genome shotgun (WGS) entry which is preliminary data.</text>
</comment>
<keyword evidence="1" id="KW-0732">Signal</keyword>
<accession>A0A5B0GN25</accession>